<feature type="transmembrane region" description="Helical" evidence="1">
    <location>
        <begin position="971"/>
        <end position="989"/>
    </location>
</feature>
<keyword evidence="1" id="KW-0812">Transmembrane</keyword>
<dbReference type="OrthoDB" id="421193at2759"/>
<feature type="transmembrane region" description="Helical" evidence="1">
    <location>
        <begin position="942"/>
        <end position="959"/>
    </location>
</feature>
<protein>
    <submittedName>
        <fullName evidence="3">CS domain-containing protein</fullName>
    </submittedName>
</protein>
<evidence type="ECO:0000313" key="4">
    <source>
        <dbReference type="Proteomes" id="UP001152797"/>
    </source>
</evidence>
<dbReference type="Proteomes" id="UP001152797">
    <property type="component" value="Unassembled WGS sequence"/>
</dbReference>
<evidence type="ECO:0000313" key="3">
    <source>
        <dbReference type="EMBL" id="CAL4760331.1"/>
    </source>
</evidence>
<keyword evidence="1" id="KW-0472">Membrane</keyword>
<keyword evidence="4" id="KW-1185">Reference proteome</keyword>
<sequence length="1128" mass="125296">MMSSGGNEDRGKPVRCIDTLDAEKVIAAWPPVGGARAVPITEMLDGYLMGAVRDPTGWWLPDDVRPLKRTRSEVVSDSLLHKDREGHYVTNGAGGVEVQVDVSGRLVAAQWFVPIMLPSNEHSERLPGGRDVLPYGGLLEAIVLPEEGDYYMESWPLSRALSVFSVPDLWLPHFAFSKKVCASAFGGTKGVQVRPAWCVLPCGWKNTLALVEGALRLLVFGRCRVPRPAPTTNRWPPLSSDQLAVDCSDFIAELLCMRDFCQELDAGVHSEKHRRFETECRATGLPMEATRLVMETLTRGVSAGAMDGPTESLRATRQEVMDFVALSLGLLQAVFPKFTWEAEERAPSLKEIEEVTCFMVLSVQASSPLKFVMSEVISCSSATPTGECPRKDFAIPRFGERFAGVNYPLTMAVALAGGAVQRPLGLMIADNSWDYFSEPGKDALEFLEEDPALRWRHWSPDSFSFTATLRRAGERKGKGKRKGHARLRTENQPWGVDRLSRDDQVIVRQENKMAKRCLKGLEAADRQGGFAALLHPYDSLLWRTEEVEEIRSRPGSMVSSCSFCCFGGRKASWISLLHNSPRVHQALHHPRCHCARSEESGVHPSWRSGPGETRGTEEYPWRFCVAYAGAVVADLRALMIPPLGTAQFDLPHLLYNQIMGSARGMQSEDLVYKLVVEVEEMVRHMELGDEQRHLAGLARHLRLKGTDARLLSPKEETNGREVLVPYPAFRWNWRSCLAHEWPSQHGLRGLEMVAMLAELRRRARSPQQFNQVYIHVVDSVPCLWAVEKGPGRHSSFHPDEWCDRSSFSWDDCRIALGSGLYPPKPLKGIERRGNPVIRVEKVGDSCHGKSIYGMEDLASFRLDFAGIDEPPSLSDFVGAFTTEHGAMKLTVVLQLLATFLLAFLAGYADVITYMRYGSFAASMTGNVIFAGREIAQLAWQDLLFYFAIMAAWALGSVLFHQMETWSPRKGASRAAMLVALISTAIDVAYNMSGSRHRWWIIGLSPIFGVEEAFSFTHLRLPATGVSKHIYNLSKSYMLLSSRRCRSPTSEEVCLSAMMLTGMTCGAVLGQHLALVFGVEVRWCFLPVAPLVAIAISVHECLHHAATISDGDSDAMDTESDSAEHPLET</sequence>
<dbReference type="EMBL" id="CAMXCT010000048">
    <property type="protein sequence ID" value="CAI3973019.1"/>
    <property type="molecule type" value="Genomic_DNA"/>
</dbReference>
<organism evidence="2">
    <name type="scientific">Cladocopium goreaui</name>
    <dbReference type="NCBI Taxonomy" id="2562237"/>
    <lineage>
        <taxon>Eukaryota</taxon>
        <taxon>Sar</taxon>
        <taxon>Alveolata</taxon>
        <taxon>Dinophyceae</taxon>
        <taxon>Suessiales</taxon>
        <taxon>Symbiodiniaceae</taxon>
        <taxon>Cladocopium</taxon>
    </lineage>
</organism>
<evidence type="ECO:0000256" key="1">
    <source>
        <dbReference type="SAM" id="Phobius"/>
    </source>
</evidence>
<dbReference type="PANTHER" id="PTHR37314:SF4">
    <property type="entry name" value="UPF0700 TRANSMEMBRANE PROTEIN YOAK"/>
    <property type="match status" value="1"/>
</dbReference>
<accession>A0A9P1BGQ0</accession>
<gene>
    <name evidence="2" type="ORF">C1SCF055_LOCUS1550</name>
</gene>
<evidence type="ECO:0000313" key="2">
    <source>
        <dbReference type="EMBL" id="CAI3973019.1"/>
    </source>
</evidence>
<comment type="caution">
    <text evidence="2">The sequence shown here is derived from an EMBL/GenBank/DDBJ whole genome shotgun (WGS) entry which is preliminary data.</text>
</comment>
<dbReference type="Pfam" id="PF06912">
    <property type="entry name" value="DUF1275"/>
    <property type="match status" value="1"/>
</dbReference>
<reference evidence="2" key="1">
    <citation type="submission" date="2022-10" db="EMBL/GenBank/DDBJ databases">
        <authorList>
            <person name="Chen Y."/>
            <person name="Dougan E. K."/>
            <person name="Chan C."/>
            <person name="Rhodes N."/>
            <person name="Thang M."/>
        </authorList>
    </citation>
    <scope>NUCLEOTIDE SEQUENCE</scope>
</reference>
<dbReference type="EMBL" id="CAMXCT030000048">
    <property type="protein sequence ID" value="CAL4760331.1"/>
    <property type="molecule type" value="Genomic_DNA"/>
</dbReference>
<dbReference type="PANTHER" id="PTHR37314">
    <property type="entry name" value="SLR0142 PROTEIN"/>
    <property type="match status" value="1"/>
</dbReference>
<dbReference type="InterPro" id="IPR010699">
    <property type="entry name" value="DUF1275"/>
</dbReference>
<keyword evidence="1" id="KW-1133">Transmembrane helix</keyword>
<dbReference type="EMBL" id="CAMXCT020000048">
    <property type="protein sequence ID" value="CAL1126394.1"/>
    <property type="molecule type" value="Genomic_DNA"/>
</dbReference>
<dbReference type="AlphaFoldDB" id="A0A9P1BGQ0"/>
<proteinExistence type="predicted"/>
<feature type="transmembrane region" description="Helical" evidence="1">
    <location>
        <begin position="889"/>
        <end position="907"/>
    </location>
</feature>
<name>A0A9P1BGQ0_9DINO</name>
<reference evidence="3 4" key="2">
    <citation type="submission" date="2024-05" db="EMBL/GenBank/DDBJ databases">
        <authorList>
            <person name="Chen Y."/>
            <person name="Shah S."/>
            <person name="Dougan E. K."/>
            <person name="Thang M."/>
            <person name="Chan C."/>
        </authorList>
    </citation>
    <scope>NUCLEOTIDE SEQUENCE [LARGE SCALE GENOMIC DNA]</scope>
</reference>